<dbReference type="InterPro" id="IPR007272">
    <property type="entry name" value="Sulf_transp_TsuA/YedE"/>
</dbReference>
<dbReference type="Pfam" id="PF04143">
    <property type="entry name" value="Sulf_transp"/>
    <property type="match status" value="1"/>
</dbReference>
<feature type="transmembrane region" description="Helical" evidence="1">
    <location>
        <begin position="38"/>
        <end position="57"/>
    </location>
</feature>
<evidence type="ECO:0000313" key="3">
    <source>
        <dbReference type="Proteomes" id="UP000253517"/>
    </source>
</evidence>
<dbReference type="EMBL" id="QPJS01000004">
    <property type="protein sequence ID" value="RCX02385.1"/>
    <property type="molecule type" value="Genomic_DNA"/>
</dbReference>
<accession>A0A368ZZK4</accession>
<proteinExistence type="predicted"/>
<protein>
    <submittedName>
        <fullName evidence="2">Uncharacterized protein</fullName>
    </submittedName>
</protein>
<comment type="caution">
    <text evidence="2">The sequence shown here is derived from an EMBL/GenBank/DDBJ whole genome shotgun (WGS) entry which is preliminary data.</text>
</comment>
<feature type="transmembrane region" description="Helical" evidence="1">
    <location>
        <begin position="111"/>
        <end position="131"/>
    </location>
</feature>
<keyword evidence="1" id="KW-0472">Membrane</keyword>
<dbReference type="Proteomes" id="UP000253517">
    <property type="component" value="Unassembled WGS sequence"/>
</dbReference>
<keyword evidence="1" id="KW-0812">Transmembrane</keyword>
<keyword evidence="1" id="KW-1133">Transmembrane helix</keyword>
<keyword evidence="3" id="KW-1185">Reference proteome</keyword>
<dbReference type="AlphaFoldDB" id="A0A368ZZK4"/>
<name>A0A368ZZK4_9FLAO</name>
<sequence length="137" mass="15403">MKLVRFVLVGILFGIIMAKSEAISWYRIYEMFHFDAFHMYGIIGTAVTIGAIGVFLIKKFKLRDFHGNPIVFFPKDKTYKRYIFGGTLFGLGWALAGSCPGPIVVNIGYGYSAYLIVLVFAVIGTYLYGLLMDKLPH</sequence>
<gene>
    <name evidence="2" type="ORF">DES35_104145</name>
</gene>
<evidence type="ECO:0000313" key="2">
    <source>
        <dbReference type="EMBL" id="RCX02385.1"/>
    </source>
</evidence>
<evidence type="ECO:0000256" key="1">
    <source>
        <dbReference type="SAM" id="Phobius"/>
    </source>
</evidence>
<feature type="transmembrane region" description="Helical" evidence="1">
    <location>
        <begin position="82"/>
        <end position="105"/>
    </location>
</feature>
<organism evidence="2 3">
    <name type="scientific">Schleiferia thermophila</name>
    <dbReference type="NCBI Taxonomy" id="884107"/>
    <lineage>
        <taxon>Bacteria</taxon>
        <taxon>Pseudomonadati</taxon>
        <taxon>Bacteroidota</taxon>
        <taxon>Flavobacteriia</taxon>
        <taxon>Flavobacteriales</taxon>
        <taxon>Schleiferiaceae</taxon>
        <taxon>Schleiferia</taxon>
    </lineage>
</organism>
<dbReference type="RefSeq" id="WP_037359049.1">
    <property type="nucleotide sequence ID" value="NZ_BHZF01000005.1"/>
</dbReference>
<reference evidence="2 3" key="1">
    <citation type="submission" date="2018-07" db="EMBL/GenBank/DDBJ databases">
        <title>Genomic Encyclopedia of Type Strains, Phase IV (KMG-IV): sequencing the most valuable type-strain genomes for metagenomic binning, comparative biology and taxonomic classification.</title>
        <authorList>
            <person name="Goeker M."/>
        </authorList>
    </citation>
    <scope>NUCLEOTIDE SEQUENCE [LARGE SCALE GENOMIC DNA]</scope>
    <source>
        <strain evidence="2 3">DSM 21410</strain>
    </source>
</reference>